<gene>
    <name evidence="2" type="ordered locus">Afer_0189</name>
</gene>
<dbReference type="AlphaFoldDB" id="C7M260"/>
<organism evidence="2 3">
    <name type="scientific">Acidimicrobium ferrooxidans (strain DSM 10331 / JCM 15462 / NBRC 103882 / ICP)</name>
    <dbReference type="NCBI Taxonomy" id="525909"/>
    <lineage>
        <taxon>Bacteria</taxon>
        <taxon>Bacillati</taxon>
        <taxon>Actinomycetota</taxon>
        <taxon>Acidimicrobiia</taxon>
        <taxon>Acidimicrobiales</taxon>
        <taxon>Acidimicrobiaceae</taxon>
        <taxon>Acidimicrobium</taxon>
    </lineage>
</organism>
<proteinExistence type="predicted"/>
<evidence type="ECO:0000313" key="2">
    <source>
        <dbReference type="EMBL" id="ACU53158.1"/>
    </source>
</evidence>
<dbReference type="STRING" id="525909.Afer_0189"/>
<accession>C7M260</accession>
<name>C7M260_ACIFD</name>
<keyword evidence="1" id="KW-1133">Transmembrane helix</keyword>
<keyword evidence="1" id="KW-0812">Transmembrane</keyword>
<evidence type="ECO:0000256" key="1">
    <source>
        <dbReference type="SAM" id="Phobius"/>
    </source>
</evidence>
<reference evidence="2 3" key="1">
    <citation type="journal article" date="2009" name="Stand. Genomic Sci.">
        <title>Complete genome sequence of Acidimicrobium ferrooxidans type strain (ICP).</title>
        <authorList>
            <person name="Clum A."/>
            <person name="Nolan M."/>
            <person name="Lang E."/>
            <person name="Glavina Del Rio T."/>
            <person name="Tice H."/>
            <person name="Copeland A."/>
            <person name="Cheng J.F."/>
            <person name="Lucas S."/>
            <person name="Chen F."/>
            <person name="Bruce D."/>
            <person name="Goodwin L."/>
            <person name="Pitluck S."/>
            <person name="Ivanova N."/>
            <person name="Mavrommatis K."/>
            <person name="Mikhailova N."/>
            <person name="Pati A."/>
            <person name="Chen A."/>
            <person name="Palaniappan K."/>
            <person name="Goker M."/>
            <person name="Spring S."/>
            <person name="Land M."/>
            <person name="Hauser L."/>
            <person name="Chang Y.J."/>
            <person name="Jeffries C.C."/>
            <person name="Chain P."/>
            <person name="Bristow J."/>
            <person name="Eisen J.A."/>
            <person name="Markowitz V."/>
            <person name="Hugenholtz P."/>
            <person name="Kyrpides N.C."/>
            <person name="Klenk H.P."/>
            <person name="Lapidus A."/>
        </authorList>
    </citation>
    <scope>NUCLEOTIDE SEQUENCE [LARGE SCALE GENOMIC DNA]</scope>
    <source>
        <strain evidence="3">DSM 10331 / JCM 15462 / NBRC 103882 / ICP</strain>
    </source>
</reference>
<sequence>MSVSSSGVSLAQILFSIALGLIALGIVAFAAYVVATTTRSTRWFRRQS</sequence>
<dbReference type="EMBL" id="CP001631">
    <property type="protein sequence ID" value="ACU53158.1"/>
    <property type="molecule type" value="Genomic_DNA"/>
</dbReference>
<dbReference type="KEGG" id="afo:Afer_0189"/>
<dbReference type="RefSeq" id="WP_015797663.1">
    <property type="nucleotide sequence ID" value="NC_013124.1"/>
</dbReference>
<keyword evidence="1" id="KW-0472">Membrane</keyword>
<keyword evidence="3" id="KW-1185">Reference proteome</keyword>
<protein>
    <submittedName>
        <fullName evidence="2">Uncharacterized protein</fullName>
    </submittedName>
</protein>
<dbReference type="Proteomes" id="UP000000771">
    <property type="component" value="Chromosome"/>
</dbReference>
<dbReference type="HOGENOM" id="CLU_3148324_0_0_11"/>
<evidence type="ECO:0000313" key="3">
    <source>
        <dbReference type="Proteomes" id="UP000000771"/>
    </source>
</evidence>
<feature type="transmembrane region" description="Helical" evidence="1">
    <location>
        <begin position="12"/>
        <end position="35"/>
    </location>
</feature>